<dbReference type="Proteomes" id="UP001430455">
    <property type="component" value="Unassembled WGS sequence"/>
</dbReference>
<gene>
    <name evidence="3" type="ORF">EGH23_20330</name>
</gene>
<reference evidence="3 4" key="1">
    <citation type="submission" date="2021-06" db="EMBL/GenBank/DDBJ databases">
        <title>Halomicroarcula sp. a new haloarchaeum isolated from saline soil.</title>
        <authorList>
            <person name="Duran-Viseras A."/>
            <person name="Sanchez-Porro C."/>
            <person name="Ventosa A."/>
        </authorList>
    </citation>
    <scope>NUCLEOTIDE SEQUENCE [LARGE SCALE GENOMIC DNA]</scope>
    <source>
        <strain evidence="3 4">F27</strain>
    </source>
</reference>
<evidence type="ECO:0000313" key="3">
    <source>
        <dbReference type="EMBL" id="MBX0297228.1"/>
    </source>
</evidence>
<feature type="compositionally biased region" description="Polar residues" evidence="1">
    <location>
        <begin position="133"/>
        <end position="144"/>
    </location>
</feature>
<dbReference type="InterPro" id="IPR002372">
    <property type="entry name" value="PQQ_rpt_dom"/>
</dbReference>
<dbReference type="RefSeq" id="WP_220581818.1">
    <property type="nucleotide sequence ID" value="NZ_RKLT01000016.1"/>
</dbReference>
<dbReference type="InterPro" id="IPR011047">
    <property type="entry name" value="Quinoprotein_ADH-like_sf"/>
</dbReference>
<evidence type="ECO:0000256" key="1">
    <source>
        <dbReference type="SAM" id="MobiDB-lite"/>
    </source>
</evidence>
<dbReference type="Pfam" id="PF13360">
    <property type="entry name" value="PQQ_2"/>
    <property type="match status" value="1"/>
</dbReference>
<feature type="region of interest" description="Disordered" evidence="1">
    <location>
        <begin position="440"/>
        <end position="486"/>
    </location>
</feature>
<protein>
    <submittedName>
        <fullName evidence="3">PQQ-binding-like beta-propeller repeat protein</fullName>
    </submittedName>
</protein>
<evidence type="ECO:0000259" key="2">
    <source>
        <dbReference type="Pfam" id="PF13360"/>
    </source>
</evidence>
<dbReference type="InterPro" id="IPR015943">
    <property type="entry name" value="WD40/YVTN_repeat-like_dom_sf"/>
</dbReference>
<comment type="caution">
    <text evidence="3">The sequence shown here is derived from an EMBL/GenBank/DDBJ whole genome shotgun (WGS) entry which is preliminary data.</text>
</comment>
<accession>A0AAW4PI21</accession>
<dbReference type="Gene3D" id="2.130.10.10">
    <property type="entry name" value="YVTN repeat-like/Quinoprotein amine dehydrogenase"/>
    <property type="match status" value="1"/>
</dbReference>
<dbReference type="SMART" id="SM00564">
    <property type="entry name" value="PQQ"/>
    <property type="match status" value="5"/>
</dbReference>
<dbReference type="InterPro" id="IPR006311">
    <property type="entry name" value="TAT_signal"/>
</dbReference>
<feature type="domain" description="Pyrrolo-quinoline quinone repeat" evidence="2">
    <location>
        <begin position="81"/>
        <end position="238"/>
    </location>
</feature>
<dbReference type="PROSITE" id="PS51318">
    <property type="entry name" value="TAT"/>
    <property type="match status" value="1"/>
</dbReference>
<dbReference type="EMBL" id="RKLT01000016">
    <property type="protein sequence ID" value="MBX0297228.1"/>
    <property type="molecule type" value="Genomic_DNA"/>
</dbReference>
<dbReference type="Gene3D" id="2.40.10.480">
    <property type="match status" value="1"/>
</dbReference>
<proteinExistence type="predicted"/>
<evidence type="ECO:0000313" key="4">
    <source>
        <dbReference type="Proteomes" id="UP001430455"/>
    </source>
</evidence>
<organism evidence="3 4">
    <name type="scientific">Haloarcula nitratireducens</name>
    <dbReference type="NCBI Taxonomy" id="2487749"/>
    <lineage>
        <taxon>Archaea</taxon>
        <taxon>Methanobacteriati</taxon>
        <taxon>Methanobacteriota</taxon>
        <taxon>Stenosarchaea group</taxon>
        <taxon>Halobacteria</taxon>
        <taxon>Halobacteriales</taxon>
        <taxon>Haloarculaceae</taxon>
        <taxon>Haloarcula</taxon>
    </lineage>
</organism>
<dbReference type="PANTHER" id="PTHR34512">
    <property type="entry name" value="CELL SURFACE PROTEIN"/>
    <property type="match status" value="1"/>
</dbReference>
<dbReference type="AlphaFoldDB" id="A0AAW4PI21"/>
<feature type="region of interest" description="Disordered" evidence="1">
    <location>
        <begin position="129"/>
        <end position="150"/>
    </location>
</feature>
<sequence length="486" mass="52274">MPNQTADSTSTRRTLLKALGGTAALVGVGGASSVLAQQSDTASDETESNATLSGWTSIYGGPGNTRYAPAASGPKDGVDLRWIADPEPESDSDYSTPIVSDETAYVGARKFYAMDTATGDIRWSFSAAEPKPTQENPRTFSTPATDGETVYVGTSHPDALRDEMPHSRVYALDADDGTEQWRFQREPPYRDGVQEQPSYYAVTVGDGQIFAIAYTSLFEHLLVAIDAETGEKRWSTHIGNLSIDGTHGAPVAAADGKAIAKDEGTIVAYEGETGEVAWTFDGATYHFNADWPLAVADGTVYTSAVRDFDEDQNRRERDYKLFALDVADGSVEWAYKPDIDEPLQWGSPRVDSESVYIDYTPLNDLGGPESATVAVSRADGTLQYEGAKLGNVADDVIYTEDAAFDATDGSQLFEYGVSGDDPALYEDGLFFGGDRVFALEPRQGQATLPEPEPPAQPDDPAANPDETPDDNPTEEPDADDPDACKE</sequence>
<name>A0AAW4PI21_9EURY</name>
<keyword evidence="4" id="KW-1185">Reference proteome</keyword>
<dbReference type="InterPro" id="IPR018391">
    <property type="entry name" value="PQQ_b-propeller_rpt"/>
</dbReference>
<dbReference type="PANTHER" id="PTHR34512:SF30">
    <property type="entry name" value="OUTER MEMBRANE PROTEIN ASSEMBLY FACTOR BAMB"/>
    <property type="match status" value="1"/>
</dbReference>
<feature type="compositionally biased region" description="Acidic residues" evidence="1">
    <location>
        <begin position="466"/>
        <end position="486"/>
    </location>
</feature>
<feature type="region of interest" description="Disordered" evidence="1">
    <location>
        <begin position="35"/>
        <end position="55"/>
    </location>
</feature>
<dbReference type="SUPFAM" id="SSF50998">
    <property type="entry name" value="Quinoprotein alcohol dehydrogenase-like"/>
    <property type="match status" value="2"/>
</dbReference>